<evidence type="ECO:0000313" key="1">
    <source>
        <dbReference type="EMBL" id="MYZ49701.1"/>
    </source>
</evidence>
<proteinExistence type="predicted"/>
<comment type="caution">
    <text evidence="1">The sequence shown here is derived from an EMBL/GenBank/DDBJ whole genome shotgun (WGS) entry which is preliminary data.</text>
</comment>
<gene>
    <name evidence="1" type="ORF">E4O86_18510</name>
</gene>
<reference evidence="1" key="1">
    <citation type="submission" date="2019-03" db="EMBL/GenBank/DDBJ databases">
        <title>Afifella sp. nov., isolated from activated sludge.</title>
        <authorList>
            <person name="Li Q."/>
            <person name="Liu Y."/>
        </authorList>
    </citation>
    <scope>NUCLEOTIDE SEQUENCE</scope>
    <source>
        <strain evidence="1">L72</strain>
    </source>
</reference>
<keyword evidence="2" id="KW-1185">Reference proteome</keyword>
<name>A0A964WV24_9HYPH</name>
<dbReference type="Proteomes" id="UP000773614">
    <property type="component" value="Unassembled WGS sequence"/>
</dbReference>
<sequence length="86" mass="9099">MTRLKQDLTIAVVLAVIGSGVANPTLANDRRADPCEEVGLALDDRELDSDVLARVRALLAEARRLQANGDEDGSARAMATALDLLA</sequence>
<accession>A0A964WV24</accession>
<dbReference type="AlphaFoldDB" id="A0A964WV24"/>
<protein>
    <submittedName>
        <fullName evidence="1">Uncharacterized protein</fullName>
    </submittedName>
</protein>
<organism evidence="1 2">
    <name type="scientific">Propylenella binzhouense</name>
    <dbReference type="NCBI Taxonomy" id="2555902"/>
    <lineage>
        <taxon>Bacteria</taxon>
        <taxon>Pseudomonadati</taxon>
        <taxon>Pseudomonadota</taxon>
        <taxon>Alphaproteobacteria</taxon>
        <taxon>Hyphomicrobiales</taxon>
        <taxon>Propylenellaceae</taxon>
        <taxon>Propylenella</taxon>
    </lineage>
</organism>
<evidence type="ECO:0000313" key="2">
    <source>
        <dbReference type="Proteomes" id="UP000773614"/>
    </source>
</evidence>
<dbReference type="RefSeq" id="WP_161142043.1">
    <property type="nucleotide sequence ID" value="NZ_SPKJ01000090.1"/>
</dbReference>
<dbReference type="EMBL" id="SPKJ01000090">
    <property type="protein sequence ID" value="MYZ49701.1"/>
    <property type="molecule type" value="Genomic_DNA"/>
</dbReference>